<sequence>MFHPRKVNRVQRAQSLKQRRGANSSSADEGSGGLDLEVGPFCTLLCALLIVALGAAMAIAFFAVQKPDCMKNFGLDRASLLRGAFSSSSSKSE</sequence>
<organism evidence="3 4">
    <name type="scientific">Cylindrotheca closterium</name>
    <dbReference type="NCBI Taxonomy" id="2856"/>
    <lineage>
        <taxon>Eukaryota</taxon>
        <taxon>Sar</taxon>
        <taxon>Stramenopiles</taxon>
        <taxon>Ochrophyta</taxon>
        <taxon>Bacillariophyta</taxon>
        <taxon>Bacillariophyceae</taxon>
        <taxon>Bacillariophycidae</taxon>
        <taxon>Bacillariales</taxon>
        <taxon>Bacillariaceae</taxon>
        <taxon>Cylindrotheca</taxon>
    </lineage>
</organism>
<dbReference type="Proteomes" id="UP001295423">
    <property type="component" value="Unassembled WGS sequence"/>
</dbReference>
<name>A0AAD2PXF8_9STRA</name>
<gene>
    <name evidence="3" type="ORF">CYCCA115_LOCUS21834</name>
</gene>
<reference evidence="3" key="1">
    <citation type="submission" date="2023-08" db="EMBL/GenBank/DDBJ databases">
        <authorList>
            <person name="Audoor S."/>
            <person name="Bilcke G."/>
        </authorList>
    </citation>
    <scope>NUCLEOTIDE SEQUENCE</scope>
</reference>
<dbReference type="EMBL" id="CAKOGP040002269">
    <property type="protein sequence ID" value="CAJ1966251.1"/>
    <property type="molecule type" value="Genomic_DNA"/>
</dbReference>
<feature type="region of interest" description="Disordered" evidence="1">
    <location>
        <begin position="1"/>
        <end position="34"/>
    </location>
</feature>
<feature type="compositionally biased region" description="Polar residues" evidence="1">
    <location>
        <begin position="11"/>
        <end position="28"/>
    </location>
</feature>
<keyword evidence="2" id="KW-1133">Transmembrane helix</keyword>
<keyword evidence="2" id="KW-0472">Membrane</keyword>
<evidence type="ECO:0000256" key="2">
    <source>
        <dbReference type="SAM" id="Phobius"/>
    </source>
</evidence>
<feature type="transmembrane region" description="Helical" evidence="2">
    <location>
        <begin position="38"/>
        <end position="64"/>
    </location>
</feature>
<accession>A0AAD2PXF8</accession>
<protein>
    <submittedName>
        <fullName evidence="3">Uncharacterized protein</fullName>
    </submittedName>
</protein>
<keyword evidence="4" id="KW-1185">Reference proteome</keyword>
<keyword evidence="2" id="KW-0812">Transmembrane</keyword>
<evidence type="ECO:0000313" key="3">
    <source>
        <dbReference type="EMBL" id="CAJ1966251.1"/>
    </source>
</evidence>
<dbReference type="AlphaFoldDB" id="A0AAD2PXF8"/>
<evidence type="ECO:0000256" key="1">
    <source>
        <dbReference type="SAM" id="MobiDB-lite"/>
    </source>
</evidence>
<comment type="caution">
    <text evidence="3">The sequence shown here is derived from an EMBL/GenBank/DDBJ whole genome shotgun (WGS) entry which is preliminary data.</text>
</comment>
<evidence type="ECO:0000313" key="4">
    <source>
        <dbReference type="Proteomes" id="UP001295423"/>
    </source>
</evidence>
<proteinExistence type="predicted"/>